<gene>
    <name evidence="7" type="ORF">KL86PLE_10016</name>
    <name evidence="8" type="ORF">KL86PLE_130519</name>
</gene>
<evidence type="ECO:0000313" key="7">
    <source>
        <dbReference type="EMBL" id="SCM70045.1"/>
    </source>
</evidence>
<keyword evidence="2" id="KW-1188">Viral release from host cell</keyword>
<evidence type="ECO:0000256" key="2">
    <source>
        <dbReference type="ARBA" id="ARBA00022612"/>
    </source>
</evidence>
<keyword evidence="4" id="KW-0378">Hydrolase</keyword>
<proteinExistence type="predicted"/>
<feature type="domain" description="Phage capsid-like C-terminal" evidence="6">
    <location>
        <begin position="251"/>
        <end position="523"/>
    </location>
</feature>
<organism evidence="7">
    <name type="scientific">uncultured Pleomorphomonas sp</name>
    <dbReference type="NCBI Taxonomy" id="442121"/>
    <lineage>
        <taxon>Bacteria</taxon>
        <taxon>Pseudomonadati</taxon>
        <taxon>Pseudomonadota</taxon>
        <taxon>Alphaproteobacteria</taxon>
        <taxon>Hyphomicrobiales</taxon>
        <taxon>Pleomorphomonadaceae</taxon>
        <taxon>Pleomorphomonas</taxon>
        <taxon>environmental samples</taxon>
    </lineage>
</organism>
<feature type="domain" description="Prohead serine protease" evidence="5">
    <location>
        <begin position="7"/>
        <end position="148"/>
    </location>
</feature>
<dbReference type="InterPro" id="IPR006433">
    <property type="entry name" value="Prohead_protease"/>
</dbReference>
<comment type="subcellular location">
    <subcellularLocation>
        <location evidence="1">Virion</location>
    </subcellularLocation>
</comment>
<reference evidence="7" key="1">
    <citation type="submission" date="2016-08" db="EMBL/GenBank/DDBJ databases">
        <authorList>
            <person name="Seilhamer J.J."/>
        </authorList>
    </citation>
    <scope>NUCLEOTIDE SEQUENCE</scope>
    <source>
        <strain evidence="7">86</strain>
    </source>
</reference>
<dbReference type="EMBL" id="FMJD01000005">
    <property type="protein sequence ID" value="SCM75118.1"/>
    <property type="molecule type" value="Genomic_DNA"/>
</dbReference>
<protein>
    <submittedName>
        <fullName evidence="7">Phage major capsid protein, HK97 family</fullName>
    </submittedName>
</protein>
<sequence length="526" mass="56410">MIDRIDLEIRSLPPTDTGEFTGIAVSFGVVDRYRTVFGRNTFAVENRSIPLLWNHDAGQVIGSITSAVSESSGLKVTGRLNLDILRAREVHSMLIAGNVRGLSIGFDSPVYAPGPNGSRQVIKADLIEVSIVALPSVPGSTITSVRHAAAAANQEGSMPDIIEVAPVAAEETRSLPDVETIRTEIRSEIRPLADRLSALETRANRPTGGNLTPTEPAVETRAFLNYARTGVERMQAEEVRALTVANEASAGYLAPEEYGAEILKALVEFSPIRQYARVVSIGGQAIKYPRRLTGPSATWTEESANSTETTASYEQVTLTPYELRTFIDVSQALLEDNAYNLEGELAADLAEAFGITEGEAFVSGDGDGKPVGLLTAGGIAEVTTGNAATLGASPADTLIGVYHSLPNAHAQRAVWMMNRTTLGTLRKVKDGDDRYLLVDPVSASAPMTLLGRPIVEAVDMPDVAANAFPILFGDLQGYRIVDRVSFTMLRDPFTQAAKGLVRLHARRRVGGDITNPDRFIKVKVAA</sequence>
<keyword evidence="3" id="KW-0645">Protease</keyword>
<dbReference type="Pfam" id="PF05065">
    <property type="entry name" value="Phage_capsid"/>
    <property type="match status" value="1"/>
</dbReference>
<name>A0A212KXM3_9HYPH</name>
<dbReference type="Gene3D" id="3.30.2320.10">
    <property type="entry name" value="hypothetical protein PF0899 domain"/>
    <property type="match status" value="1"/>
</dbReference>
<dbReference type="EMBL" id="FMJD01000001">
    <property type="protein sequence ID" value="SCM70045.1"/>
    <property type="molecule type" value="Genomic_DNA"/>
</dbReference>
<dbReference type="GO" id="GO:0008233">
    <property type="term" value="F:peptidase activity"/>
    <property type="evidence" value="ECO:0007669"/>
    <property type="project" value="UniProtKB-KW"/>
</dbReference>
<evidence type="ECO:0000256" key="1">
    <source>
        <dbReference type="ARBA" id="ARBA00004328"/>
    </source>
</evidence>
<dbReference type="InterPro" id="IPR054612">
    <property type="entry name" value="Phage_capsid-like_C"/>
</dbReference>
<evidence type="ECO:0000313" key="8">
    <source>
        <dbReference type="EMBL" id="SCM75118.1"/>
    </source>
</evidence>
<evidence type="ECO:0000256" key="3">
    <source>
        <dbReference type="ARBA" id="ARBA00022670"/>
    </source>
</evidence>
<evidence type="ECO:0000256" key="4">
    <source>
        <dbReference type="ARBA" id="ARBA00022801"/>
    </source>
</evidence>
<dbReference type="InterPro" id="IPR024455">
    <property type="entry name" value="Phage_capsid"/>
</dbReference>
<dbReference type="InterPro" id="IPR054613">
    <property type="entry name" value="Peptidase_S78_dom"/>
</dbReference>
<dbReference type="NCBIfam" id="TIGR01543">
    <property type="entry name" value="proheadase_HK97"/>
    <property type="match status" value="1"/>
</dbReference>
<dbReference type="GO" id="GO:0006508">
    <property type="term" value="P:proteolysis"/>
    <property type="evidence" value="ECO:0007669"/>
    <property type="project" value="UniProtKB-KW"/>
</dbReference>
<dbReference type="NCBIfam" id="TIGR01554">
    <property type="entry name" value="major_cap_HK97"/>
    <property type="match status" value="1"/>
</dbReference>
<evidence type="ECO:0000259" key="5">
    <source>
        <dbReference type="Pfam" id="PF04586"/>
    </source>
</evidence>
<accession>A0A212KXM3</accession>
<evidence type="ECO:0000259" key="6">
    <source>
        <dbReference type="Pfam" id="PF05065"/>
    </source>
</evidence>
<dbReference type="AlphaFoldDB" id="A0A212KXM3"/>
<dbReference type="Pfam" id="PF04586">
    <property type="entry name" value="Peptidase_S78"/>
    <property type="match status" value="1"/>
</dbReference>
<dbReference type="Gene3D" id="3.30.2400.10">
    <property type="entry name" value="Major capsid protein gp5"/>
    <property type="match status" value="1"/>
</dbReference>
<dbReference type="SUPFAM" id="SSF56563">
    <property type="entry name" value="Major capsid protein gp5"/>
    <property type="match status" value="1"/>
</dbReference>